<feature type="region of interest" description="Disordered" evidence="1">
    <location>
        <begin position="84"/>
        <end position="104"/>
    </location>
</feature>
<gene>
    <name evidence="2" type="ORF">C8J55DRAFT_565673</name>
</gene>
<protein>
    <submittedName>
        <fullName evidence="2">Uncharacterized protein</fullName>
    </submittedName>
</protein>
<dbReference type="EMBL" id="JANVFS010000044">
    <property type="protein sequence ID" value="KAJ4466684.1"/>
    <property type="molecule type" value="Genomic_DNA"/>
</dbReference>
<proteinExistence type="predicted"/>
<reference evidence="2" key="1">
    <citation type="submission" date="2022-08" db="EMBL/GenBank/DDBJ databases">
        <authorList>
            <consortium name="DOE Joint Genome Institute"/>
            <person name="Min B."/>
            <person name="Riley R."/>
            <person name="Sierra-Patev S."/>
            <person name="Naranjo-Ortiz M."/>
            <person name="Looney B."/>
            <person name="Konkel Z."/>
            <person name="Slot J.C."/>
            <person name="Sakamoto Y."/>
            <person name="Steenwyk J.L."/>
            <person name="Rokas A."/>
            <person name="Carro J."/>
            <person name="Camarero S."/>
            <person name="Ferreira P."/>
            <person name="Molpeceres G."/>
            <person name="Ruiz-Duenas F.J."/>
            <person name="Serrano A."/>
            <person name="Henrissat B."/>
            <person name="Drula E."/>
            <person name="Hughes K.W."/>
            <person name="Mata J.L."/>
            <person name="Ishikawa N.K."/>
            <person name="Vargas-Isla R."/>
            <person name="Ushijima S."/>
            <person name="Smith C.A."/>
            <person name="Ahrendt S."/>
            <person name="Andreopoulos W."/>
            <person name="He G."/>
            <person name="Labutti K."/>
            <person name="Lipzen A."/>
            <person name="Ng V."/>
            <person name="Sandor L."/>
            <person name="Barry K."/>
            <person name="Martinez A.T."/>
            <person name="Xiao Y."/>
            <person name="Gibbons J.G."/>
            <person name="Terashima K."/>
            <person name="Hibbett D.S."/>
            <person name="Grigoriev I.V."/>
        </authorList>
    </citation>
    <scope>NUCLEOTIDE SEQUENCE</scope>
    <source>
        <strain evidence="2">Sp2 HRB7682 ss15</strain>
    </source>
</reference>
<organism evidence="2 3">
    <name type="scientific">Lentinula lateritia</name>
    <dbReference type="NCBI Taxonomy" id="40482"/>
    <lineage>
        <taxon>Eukaryota</taxon>
        <taxon>Fungi</taxon>
        <taxon>Dikarya</taxon>
        <taxon>Basidiomycota</taxon>
        <taxon>Agaricomycotina</taxon>
        <taxon>Agaricomycetes</taxon>
        <taxon>Agaricomycetidae</taxon>
        <taxon>Agaricales</taxon>
        <taxon>Marasmiineae</taxon>
        <taxon>Omphalotaceae</taxon>
        <taxon>Lentinula</taxon>
    </lineage>
</organism>
<dbReference type="AlphaFoldDB" id="A0A9W8ZTP6"/>
<dbReference type="Proteomes" id="UP001150238">
    <property type="component" value="Unassembled WGS sequence"/>
</dbReference>
<evidence type="ECO:0000256" key="1">
    <source>
        <dbReference type="SAM" id="MobiDB-lite"/>
    </source>
</evidence>
<comment type="caution">
    <text evidence="2">The sequence shown here is derived from an EMBL/GenBank/DDBJ whole genome shotgun (WGS) entry which is preliminary data.</text>
</comment>
<sequence length="746" mass="81906">MRKRPVRVPLVLPACEIGTLPPSPSTSLVNPPPTTTPGLGLPHAPLHPTLLPIANFHEAPPGATDLKSSHGAGSSFVGLAGGFGDNAPRNARQNAPHASPQGLCSKSAPLPAPIRLIPSPRVVVLSSHPRSPTVVSLRPSCHTGLHAAAMNRLSELFPLIKSLKLNPAVVDTLAPRELQLQSIGLLRQFSPFDELNNLDPDFAALQRAFESGAARSTDAQDNECANYGHEEDTSSSQSSAEGSHPTAVGMRKRKATSSSVQERPNPASKSRRVNPPSSSPGVADPLPTIPTASTPRSARLIWSVTSGDPFLSSSAFPAGFNPRAPKFQPVRPPNLSSPEWRRMRACHPRRVRRHGEHPHFEACVDLRRPIQQAILDPNSKSATNLFKDITLVPYVPHLALAVGDSVGRLFLYRSRLTADMIKELLPQVNAMVPKFVSAIRKPFSQNDMLLNSRGEHWFSIAGHDRNNKSVGLLHLTHLLHLTPYIFFDQPLLPGTRRNAVPTAESPGSHDPLPARFHSSKTYVSPPFFLTCFTTEHNTSTYGCEILKAHFPAIAKRYQDSIDYMRLKYGIEAMFGLFFNFCLNAPRKGVKRVFCKPHVDWKNVAFGVCMIYVYGHFNHREKCWLVIWEAGIALEIPPGVFVFYPSSLFLHFNVDLTHLPIFTTQNGERPTVDNSTPLYFCGCESHTGNQGWADADGRGSMVWFNQASMIQTSELGVATIQQAQRMGLNTTCDTDSWIARGVFPSVT</sequence>
<name>A0A9W8ZTP6_9AGAR</name>
<dbReference type="Gene3D" id="3.60.130.30">
    <property type="match status" value="1"/>
</dbReference>
<feature type="region of interest" description="Disordered" evidence="1">
    <location>
        <begin position="213"/>
        <end position="293"/>
    </location>
</feature>
<evidence type="ECO:0000313" key="3">
    <source>
        <dbReference type="Proteomes" id="UP001150238"/>
    </source>
</evidence>
<reference evidence="2" key="2">
    <citation type="journal article" date="2023" name="Proc. Natl. Acad. Sci. U.S.A.">
        <title>A global phylogenomic analysis of the shiitake genus Lentinula.</title>
        <authorList>
            <person name="Sierra-Patev S."/>
            <person name="Min B."/>
            <person name="Naranjo-Ortiz M."/>
            <person name="Looney B."/>
            <person name="Konkel Z."/>
            <person name="Slot J.C."/>
            <person name="Sakamoto Y."/>
            <person name="Steenwyk J.L."/>
            <person name="Rokas A."/>
            <person name="Carro J."/>
            <person name="Camarero S."/>
            <person name="Ferreira P."/>
            <person name="Molpeceres G."/>
            <person name="Ruiz-Duenas F.J."/>
            <person name="Serrano A."/>
            <person name="Henrissat B."/>
            <person name="Drula E."/>
            <person name="Hughes K.W."/>
            <person name="Mata J.L."/>
            <person name="Ishikawa N.K."/>
            <person name="Vargas-Isla R."/>
            <person name="Ushijima S."/>
            <person name="Smith C.A."/>
            <person name="Donoghue J."/>
            <person name="Ahrendt S."/>
            <person name="Andreopoulos W."/>
            <person name="He G."/>
            <person name="LaButti K."/>
            <person name="Lipzen A."/>
            <person name="Ng V."/>
            <person name="Riley R."/>
            <person name="Sandor L."/>
            <person name="Barry K."/>
            <person name="Martinez A.T."/>
            <person name="Xiao Y."/>
            <person name="Gibbons J.G."/>
            <person name="Terashima K."/>
            <person name="Grigoriev I.V."/>
            <person name="Hibbett D."/>
        </authorList>
    </citation>
    <scope>NUCLEOTIDE SEQUENCE</scope>
    <source>
        <strain evidence="2">Sp2 HRB7682 ss15</strain>
    </source>
</reference>
<accession>A0A9W8ZTP6</accession>
<evidence type="ECO:0000313" key="2">
    <source>
        <dbReference type="EMBL" id="KAJ4466684.1"/>
    </source>
</evidence>